<dbReference type="Pfam" id="PF01325">
    <property type="entry name" value="Fe_dep_repress"/>
    <property type="match status" value="1"/>
</dbReference>
<keyword evidence="8" id="KW-0238">DNA-binding</keyword>
<keyword evidence="11" id="KW-0464">Manganese</keyword>
<evidence type="ECO:0000313" key="15">
    <source>
        <dbReference type="EMBL" id="MBB2203437.1"/>
    </source>
</evidence>
<evidence type="ECO:0000256" key="2">
    <source>
        <dbReference type="ARBA" id="ARBA00007871"/>
    </source>
</evidence>
<dbReference type="GO" id="GO:0046914">
    <property type="term" value="F:transition metal ion binding"/>
    <property type="evidence" value="ECO:0007669"/>
    <property type="project" value="InterPro"/>
</dbReference>
<keyword evidence="9" id="KW-0010">Activator</keyword>
<evidence type="ECO:0000256" key="6">
    <source>
        <dbReference type="ARBA" id="ARBA00022491"/>
    </source>
</evidence>
<protein>
    <recommendedName>
        <fullName evidence="4">Transcriptional regulator MntR</fullName>
    </recommendedName>
    <alternativeName>
        <fullName evidence="13">Manganese transport regulator</fullName>
    </alternativeName>
</protein>
<dbReference type="AlphaFoldDB" id="A0A7W4PMC4"/>
<feature type="domain" description="HTH dtxR-type" evidence="14">
    <location>
        <begin position="36"/>
        <end position="92"/>
    </location>
</feature>
<dbReference type="Gene3D" id="1.10.10.10">
    <property type="entry name" value="Winged helix-like DNA-binding domain superfamily/Winged helix DNA-binding domain"/>
    <property type="match status" value="1"/>
</dbReference>
<comment type="subunit">
    <text evidence="3">Homodimer.</text>
</comment>
<dbReference type="SUPFAM" id="SSF46785">
    <property type="entry name" value="Winged helix' DNA-binding domain"/>
    <property type="match status" value="1"/>
</dbReference>
<proteinExistence type="inferred from homology"/>
<evidence type="ECO:0000256" key="3">
    <source>
        <dbReference type="ARBA" id="ARBA00011738"/>
    </source>
</evidence>
<keyword evidence="6" id="KW-0678">Repressor</keyword>
<comment type="similarity">
    <text evidence="2">Belongs to the DtxR/MntR family.</text>
</comment>
<evidence type="ECO:0000256" key="4">
    <source>
        <dbReference type="ARBA" id="ARBA00022386"/>
    </source>
</evidence>
<evidence type="ECO:0000256" key="11">
    <source>
        <dbReference type="ARBA" id="ARBA00023211"/>
    </source>
</evidence>
<dbReference type="InterPro" id="IPR050536">
    <property type="entry name" value="DtxR_MntR_Metal-Reg"/>
</dbReference>
<keyword evidence="10" id="KW-0804">Transcription</keyword>
<gene>
    <name evidence="15" type="primary">mntR</name>
    <name evidence="15" type="ORF">HLH27_00155</name>
</gene>
<dbReference type="Proteomes" id="UP000540556">
    <property type="component" value="Unassembled WGS sequence"/>
</dbReference>
<evidence type="ECO:0000313" key="16">
    <source>
        <dbReference type="Proteomes" id="UP000540556"/>
    </source>
</evidence>
<reference evidence="15 16" key="1">
    <citation type="submission" date="2020-04" db="EMBL/GenBank/DDBJ databases">
        <title>Description of novel Gluconacetobacter.</title>
        <authorList>
            <person name="Sombolestani A."/>
        </authorList>
    </citation>
    <scope>NUCLEOTIDE SEQUENCE [LARGE SCALE GENOMIC DNA]</scope>
    <source>
        <strain evidence="15 16">LMG 27800</strain>
    </source>
</reference>
<comment type="caution">
    <text evidence="15">The sequence shown here is derived from an EMBL/GenBank/DDBJ whole genome shotgun (WGS) entry which is preliminary data.</text>
</comment>
<dbReference type="PANTHER" id="PTHR33238:SF11">
    <property type="entry name" value="TRANSCRIPTIONAL REGULATOR MNTR"/>
    <property type="match status" value="1"/>
</dbReference>
<accession>A0A7W4PMC4</accession>
<sequence length="163" mass="17583">MKRQAGTAKAPRIVDVKSQSEGFRANRAARRNVLVEDYVELIADLLDEGMEARQVDIAARLGVSQPTVAKMLARLANEGLVTQKPYRGVFLTQAGASLATDVRRRHGIVEAFLTALGISTENVRIDAEGIEHYASEETLAAFERALNAGLQSFMAADGVKQGG</sequence>
<evidence type="ECO:0000256" key="1">
    <source>
        <dbReference type="ARBA" id="ARBA00004496"/>
    </source>
</evidence>
<dbReference type="GO" id="GO:0003677">
    <property type="term" value="F:DNA binding"/>
    <property type="evidence" value="ECO:0007669"/>
    <property type="project" value="UniProtKB-KW"/>
</dbReference>
<evidence type="ECO:0000256" key="8">
    <source>
        <dbReference type="ARBA" id="ARBA00023125"/>
    </source>
</evidence>
<dbReference type="NCBIfam" id="NF008273">
    <property type="entry name" value="PRK11050.1"/>
    <property type="match status" value="1"/>
</dbReference>
<evidence type="ECO:0000256" key="10">
    <source>
        <dbReference type="ARBA" id="ARBA00023163"/>
    </source>
</evidence>
<evidence type="ECO:0000256" key="13">
    <source>
        <dbReference type="ARBA" id="ARBA00032593"/>
    </source>
</evidence>
<organism evidence="15 16">
    <name type="scientific">Gluconacetobacter takamatsuzukensis</name>
    <dbReference type="NCBI Taxonomy" id="1286190"/>
    <lineage>
        <taxon>Bacteria</taxon>
        <taxon>Pseudomonadati</taxon>
        <taxon>Pseudomonadota</taxon>
        <taxon>Alphaproteobacteria</taxon>
        <taxon>Acetobacterales</taxon>
        <taxon>Acetobacteraceae</taxon>
        <taxon>Gluconacetobacter</taxon>
    </lineage>
</organism>
<dbReference type="PANTHER" id="PTHR33238">
    <property type="entry name" value="IRON (METAL) DEPENDENT REPRESSOR, DTXR FAMILY"/>
    <property type="match status" value="1"/>
</dbReference>
<dbReference type="SUPFAM" id="SSF47979">
    <property type="entry name" value="Iron-dependent repressor protein, dimerization domain"/>
    <property type="match status" value="1"/>
</dbReference>
<dbReference type="GO" id="GO:0046983">
    <property type="term" value="F:protein dimerization activity"/>
    <property type="evidence" value="ECO:0007669"/>
    <property type="project" value="InterPro"/>
</dbReference>
<dbReference type="InterPro" id="IPR022687">
    <property type="entry name" value="HTH_DTXR"/>
</dbReference>
<dbReference type="InterPro" id="IPR036388">
    <property type="entry name" value="WH-like_DNA-bd_sf"/>
</dbReference>
<dbReference type="SMART" id="SM00529">
    <property type="entry name" value="HTH_DTXR"/>
    <property type="match status" value="1"/>
</dbReference>
<dbReference type="InterPro" id="IPR036421">
    <property type="entry name" value="Fe_dep_repressor_sf"/>
</dbReference>
<dbReference type="InterPro" id="IPR022689">
    <property type="entry name" value="Iron_dep_repressor"/>
</dbReference>
<dbReference type="RefSeq" id="WP_182947101.1">
    <property type="nucleotide sequence ID" value="NZ_JABEQK010000001.1"/>
</dbReference>
<evidence type="ECO:0000256" key="12">
    <source>
        <dbReference type="ARBA" id="ARBA00025185"/>
    </source>
</evidence>
<dbReference type="InterPro" id="IPR036390">
    <property type="entry name" value="WH_DNA-bd_sf"/>
</dbReference>
<dbReference type="InterPro" id="IPR001367">
    <property type="entry name" value="Fe_dep_repressor"/>
</dbReference>
<evidence type="ECO:0000256" key="7">
    <source>
        <dbReference type="ARBA" id="ARBA00023015"/>
    </source>
</evidence>
<evidence type="ECO:0000259" key="14">
    <source>
        <dbReference type="PROSITE" id="PS50944"/>
    </source>
</evidence>
<keyword evidence="7" id="KW-0805">Transcription regulation</keyword>
<comment type="function">
    <text evidence="12">In the presence of manganese, represses expression of mntH and mntS. Up-regulates expression of mntP.</text>
</comment>
<dbReference type="Pfam" id="PF02742">
    <property type="entry name" value="Fe_dep_repr_C"/>
    <property type="match status" value="1"/>
</dbReference>
<keyword evidence="16" id="KW-1185">Reference proteome</keyword>
<dbReference type="Gene3D" id="1.10.60.10">
    <property type="entry name" value="Iron dependent repressor, metal binding and dimerisation domain"/>
    <property type="match status" value="1"/>
</dbReference>
<name>A0A7W4PMC4_9PROT</name>
<evidence type="ECO:0000256" key="5">
    <source>
        <dbReference type="ARBA" id="ARBA00022490"/>
    </source>
</evidence>
<dbReference type="EMBL" id="JABEQK010000001">
    <property type="protein sequence ID" value="MBB2203437.1"/>
    <property type="molecule type" value="Genomic_DNA"/>
</dbReference>
<comment type="subcellular location">
    <subcellularLocation>
        <location evidence="1">Cytoplasm</location>
    </subcellularLocation>
</comment>
<keyword evidence="5" id="KW-0963">Cytoplasm</keyword>
<dbReference type="PROSITE" id="PS50944">
    <property type="entry name" value="HTH_DTXR"/>
    <property type="match status" value="1"/>
</dbReference>
<dbReference type="GO" id="GO:0003700">
    <property type="term" value="F:DNA-binding transcription factor activity"/>
    <property type="evidence" value="ECO:0007669"/>
    <property type="project" value="InterPro"/>
</dbReference>
<evidence type="ECO:0000256" key="9">
    <source>
        <dbReference type="ARBA" id="ARBA00023159"/>
    </source>
</evidence>
<dbReference type="GO" id="GO:0005737">
    <property type="term" value="C:cytoplasm"/>
    <property type="evidence" value="ECO:0007669"/>
    <property type="project" value="UniProtKB-SubCell"/>
</dbReference>